<dbReference type="OrthoDB" id="8534799at2"/>
<protein>
    <submittedName>
        <fullName evidence="5">PEP-CTERM sorting domain-containing protein</fullName>
    </submittedName>
</protein>
<keyword evidence="4" id="KW-0732">Signal</keyword>
<organism evidence="5 6">
    <name type="scientific">Rhodoferax lacus</name>
    <dbReference type="NCBI Taxonomy" id="2184758"/>
    <lineage>
        <taxon>Bacteria</taxon>
        <taxon>Pseudomonadati</taxon>
        <taxon>Pseudomonadota</taxon>
        <taxon>Betaproteobacteria</taxon>
        <taxon>Burkholderiales</taxon>
        <taxon>Comamonadaceae</taxon>
        <taxon>Rhodoferax</taxon>
    </lineage>
</organism>
<keyword evidence="3" id="KW-0472">Membrane</keyword>
<accession>A0A3E1R653</accession>
<comment type="caution">
    <text evidence="5">The sequence shown here is derived from an EMBL/GenBank/DDBJ whole genome shotgun (WGS) entry which is preliminary data.</text>
</comment>
<dbReference type="NCBIfam" id="TIGR02595">
    <property type="entry name" value="PEP_CTERM"/>
    <property type="match status" value="1"/>
</dbReference>
<reference evidence="5 6" key="1">
    <citation type="submission" date="2018-05" db="EMBL/GenBank/DDBJ databases">
        <title>Rhodoferax soyangensis sp.nov., isolated from an oligotrophic freshwater lake.</title>
        <authorList>
            <person name="Park M."/>
        </authorList>
    </citation>
    <scope>NUCLEOTIDE SEQUENCE [LARGE SCALE GENOMIC DNA]</scope>
    <source>
        <strain evidence="5 6">IMCC26218</strain>
    </source>
</reference>
<dbReference type="InterPro" id="IPR009722">
    <property type="entry name" value="YjiK/CarP"/>
</dbReference>
<gene>
    <name evidence="5" type="ORF">DIC66_21500</name>
</gene>
<dbReference type="Pfam" id="PF06977">
    <property type="entry name" value="SdiA-regulated"/>
    <property type="match status" value="1"/>
</dbReference>
<feature type="signal peptide" evidence="4">
    <location>
        <begin position="1"/>
        <end position="20"/>
    </location>
</feature>
<dbReference type="RefSeq" id="WP_117180237.1">
    <property type="nucleotide sequence ID" value="NZ_QFZK01000029.1"/>
</dbReference>
<dbReference type="GO" id="GO:0005886">
    <property type="term" value="C:plasma membrane"/>
    <property type="evidence" value="ECO:0007669"/>
    <property type="project" value="UniProtKB-SubCell"/>
</dbReference>
<sequence length="348" mass="35751">MRIQHLVLALAAAFSVTAQAADSINLGNYSVAATYSLDILGGTSGGISGLEGSAIAYARDRGTLFFVGDEGTGVVEISRTGQTLDTMAFNWTGTGSTKHDTEALTYVGGGVLVLGEERLQDAYKFSYSAGGSATLANSMVSMSNTSVGNNGMEGLSYDPRNGSFVSVIQQSPENILTHTLTFAAATGGLPAALPSNGASPTGGGTAVSAQLFNPALMGLSTLSDVQTLASVDSFAGSPAADHLLVLSLGSRKLIEVTRQGVVVSSLDLSNVLPNNGIEGVTIDENGTIYLVAEQYQPADGSVDLTAHSQLIILTAAVPEPESLSLMLAGLCVLPWVAARRRKYTAPKA</sequence>
<comment type="subcellular location">
    <subcellularLocation>
        <location evidence="1">Cell membrane</location>
    </subcellularLocation>
</comment>
<dbReference type="SUPFAM" id="SSF50956">
    <property type="entry name" value="Thermostable phytase (3-phytase)"/>
    <property type="match status" value="1"/>
</dbReference>
<dbReference type="InterPro" id="IPR013424">
    <property type="entry name" value="Ice-binding_C"/>
</dbReference>
<name>A0A3E1R653_9BURK</name>
<evidence type="ECO:0000256" key="2">
    <source>
        <dbReference type="ARBA" id="ARBA00022475"/>
    </source>
</evidence>
<evidence type="ECO:0000256" key="1">
    <source>
        <dbReference type="ARBA" id="ARBA00004236"/>
    </source>
</evidence>
<evidence type="ECO:0000313" key="5">
    <source>
        <dbReference type="EMBL" id="RFO94846.1"/>
    </source>
</evidence>
<keyword evidence="2" id="KW-1003">Cell membrane</keyword>
<keyword evidence="6" id="KW-1185">Reference proteome</keyword>
<evidence type="ECO:0000313" key="6">
    <source>
        <dbReference type="Proteomes" id="UP000260665"/>
    </source>
</evidence>
<dbReference type="Proteomes" id="UP000260665">
    <property type="component" value="Unassembled WGS sequence"/>
</dbReference>
<proteinExistence type="predicted"/>
<evidence type="ECO:0000256" key="4">
    <source>
        <dbReference type="SAM" id="SignalP"/>
    </source>
</evidence>
<dbReference type="AlphaFoldDB" id="A0A3E1R653"/>
<dbReference type="EMBL" id="QFZK01000029">
    <property type="protein sequence ID" value="RFO94846.1"/>
    <property type="molecule type" value="Genomic_DNA"/>
</dbReference>
<feature type="chain" id="PRO_5017663492" evidence="4">
    <location>
        <begin position="21"/>
        <end position="348"/>
    </location>
</feature>
<evidence type="ECO:0000256" key="3">
    <source>
        <dbReference type="ARBA" id="ARBA00023136"/>
    </source>
</evidence>